<protein>
    <submittedName>
        <fullName evidence="9">Major facilitator superfamily MFS_1</fullName>
    </submittedName>
</protein>
<dbReference type="InterPro" id="IPR022324">
    <property type="entry name" value="Bacilysin_exporter_BacE_put"/>
</dbReference>
<keyword evidence="6 7" id="KW-0472">Membrane</keyword>
<dbReference type="GO" id="GO:0005886">
    <property type="term" value="C:plasma membrane"/>
    <property type="evidence" value="ECO:0007669"/>
    <property type="project" value="UniProtKB-SubCell"/>
</dbReference>
<dbReference type="GO" id="GO:0022857">
    <property type="term" value="F:transmembrane transporter activity"/>
    <property type="evidence" value="ECO:0007669"/>
    <property type="project" value="InterPro"/>
</dbReference>
<evidence type="ECO:0000256" key="1">
    <source>
        <dbReference type="ARBA" id="ARBA00004651"/>
    </source>
</evidence>
<evidence type="ECO:0000256" key="2">
    <source>
        <dbReference type="ARBA" id="ARBA00022448"/>
    </source>
</evidence>
<dbReference type="PRINTS" id="PR01988">
    <property type="entry name" value="EXPORTERBACE"/>
</dbReference>
<dbReference type="KEGG" id="tsh:Tsac_1984"/>
<evidence type="ECO:0000256" key="6">
    <source>
        <dbReference type="ARBA" id="ARBA00023136"/>
    </source>
</evidence>
<keyword evidence="5 7" id="KW-1133">Transmembrane helix</keyword>
<dbReference type="SUPFAM" id="SSF103473">
    <property type="entry name" value="MFS general substrate transporter"/>
    <property type="match status" value="1"/>
</dbReference>
<dbReference type="Gene3D" id="1.20.1250.20">
    <property type="entry name" value="MFS general substrate transporter like domains"/>
    <property type="match status" value="2"/>
</dbReference>
<dbReference type="Proteomes" id="UP000006178">
    <property type="component" value="Chromosome"/>
</dbReference>
<dbReference type="InterPro" id="IPR020846">
    <property type="entry name" value="MFS_dom"/>
</dbReference>
<evidence type="ECO:0000313" key="9">
    <source>
        <dbReference type="EMBL" id="AFK86988.1"/>
    </source>
</evidence>
<name>I3VWU3_THESW</name>
<feature type="transmembrane region" description="Helical" evidence="7">
    <location>
        <begin position="260"/>
        <end position="278"/>
    </location>
</feature>
<keyword evidence="3" id="KW-1003">Cell membrane</keyword>
<feature type="transmembrane region" description="Helical" evidence="7">
    <location>
        <begin position="106"/>
        <end position="130"/>
    </location>
</feature>
<evidence type="ECO:0000256" key="7">
    <source>
        <dbReference type="SAM" id="Phobius"/>
    </source>
</evidence>
<dbReference type="AlphaFoldDB" id="I3VWU3"/>
<dbReference type="InterPro" id="IPR011701">
    <property type="entry name" value="MFS"/>
</dbReference>
<dbReference type="STRING" id="1094508.Tsac_1984"/>
<dbReference type="eggNOG" id="COG2814">
    <property type="taxonomic scope" value="Bacteria"/>
</dbReference>
<feature type="transmembrane region" description="Helical" evidence="7">
    <location>
        <begin position="290"/>
        <end position="313"/>
    </location>
</feature>
<feature type="transmembrane region" description="Helical" evidence="7">
    <location>
        <begin position="361"/>
        <end position="383"/>
    </location>
</feature>
<accession>I3VWU3</accession>
<dbReference type="Pfam" id="PF07690">
    <property type="entry name" value="MFS_1"/>
    <property type="match status" value="1"/>
</dbReference>
<gene>
    <name evidence="9" type="ordered locus">Tsac_1984</name>
</gene>
<dbReference type="InterPro" id="IPR036259">
    <property type="entry name" value="MFS_trans_sf"/>
</dbReference>
<evidence type="ECO:0000256" key="3">
    <source>
        <dbReference type="ARBA" id="ARBA00022475"/>
    </source>
</evidence>
<dbReference type="RefSeq" id="WP_014758839.1">
    <property type="nucleotide sequence ID" value="NC_017992.1"/>
</dbReference>
<keyword evidence="10" id="KW-1185">Reference proteome</keyword>
<keyword evidence="2" id="KW-0813">Transport</keyword>
<organism evidence="9 10">
    <name type="scientific">Thermoanaerobacterium saccharolyticum (strain DSM 8691 / JW/SL-YS485)</name>
    <dbReference type="NCBI Taxonomy" id="1094508"/>
    <lineage>
        <taxon>Bacteria</taxon>
        <taxon>Bacillati</taxon>
        <taxon>Bacillota</taxon>
        <taxon>Clostridia</taxon>
        <taxon>Thermoanaerobacterales</taxon>
        <taxon>Thermoanaerobacteraceae</taxon>
        <taxon>Thermoanaerobacterium</taxon>
    </lineage>
</organism>
<feature type="transmembrane region" description="Helical" evidence="7">
    <location>
        <begin position="76"/>
        <end position="94"/>
    </location>
</feature>
<dbReference type="EMBL" id="CP003184">
    <property type="protein sequence ID" value="AFK86988.1"/>
    <property type="molecule type" value="Genomic_DNA"/>
</dbReference>
<evidence type="ECO:0000256" key="4">
    <source>
        <dbReference type="ARBA" id="ARBA00022692"/>
    </source>
</evidence>
<evidence type="ECO:0000313" key="10">
    <source>
        <dbReference type="Proteomes" id="UP000006178"/>
    </source>
</evidence>
<feature type="transmembrane region" description="Helical" evidence="7">
    <location>
        <begin position="222"/>
        <end position="248"/>
    </location>
</feature>
<feature type="transmembrane region" description="Helical" evidence="7">
    <location>
        <begin position="150"/>
        <end position="183"/>
    </location>
</feature>
<dbReference type="PANTHER" id="PTHR43266">
    <property type="entry name" value="MACROLIDE-EFFLUX PROTEIN"/>
    <property type="match status" value="1"/>
</dbReference>
<feature type="transmembrane region" description="Helical" evidence="7">
    <location>
        <begin position="49"/>
        <end position="70"/>
    </location>
</feature>
<proteinExistence type="predicted"/>
<dbReference type="PATRIC" id="fig|1094508.3.peg.2009"/>
<reference evidence="9 10" key="1">
    <citation type="journal article" date="2014" name="Appl. Environ. Microbiol.">
        <title>Profile of Secreted Hydrolases, Associated Proteins, and SlpA in Thermoanaerobacterium saccharolyticum during the Degradation of Hemicellulose.</title>
        <authorList>
            <person name="Currie D.H."/>
            <person name="Guss A.M."/>
            <person name="Herring C.D."/>
            <person name="Giannone R.J."/>
            <person name="Johnson C.M."/>
            <person name="Lankford P.K."/>
            <person name="Brown S.D."/>
            <person name="Hettich R.L."/>
            <person name="Lynd L.R."/>
        </authorList>
    </citation>
    <scope>NUCLEOTIDE SEQUENCE [LARGE SCALE GENOMIC DNA]</scope>
    <source>
        <strain evidence="10">DSM 8691 / JW/SL-YS485</strain>
    </source>
</reference>
<dbReference type="PROSITE" id="PS50850">
    <property type="entry name" value="MFS"/>
    <property type="match status" value="1"/>
</dbReference>
<evidence type="ECO:0000256" key="5">
    <source>
        <dbReference type="ARBA" id="ARBA00022989"/>
    </source>
</evidence>
<evidence type="ECO:0000259" key="8">
    <source>
        <dbReference type="PROSITE" id="PS50850"/>
    </source>
</evidence>
<dbReference type="PANTHER" id="PTHR43266:SF9">
    <property type="entry name" value="PERMEASE, MAJOR FACILITATOR SUPERFAMILY-RELATED"/>
    <property type="match status" value="1"/>
</dbReference>
<sequence length="427" mass="47508">MNLSLFRKKNFLFLITGKFVSLIGSEMQNFALSLYVLKITGSATKFASVLAITLVPQIVFGNIAGVIADWFDKKKLLMMLDLLSAAIVAIYAIIYKINGVLTLTQIYILSVLLSTISSMFNPTITAVMPFIAEDYELADVNGINTMFMNIANLISPVIAGILLEVFNIFIILTINAISFLLSFMCESMLEIQKTNDDPGKINLISFLNDFLTGIDFIKSKRLILNILIIGIIINFTSNPILSVGLTYISKQILKITDYQYGILQSTFAISMIASPFISSIITKKYKLGKILFLDIFSVSILYFLLSFTISPIYLQGFSYILKPYISLMIIIFFVGLITSIGNIALTTMLQIVIPLKLMGRIIATISTCLMIVTPLGQMIFGILLDKIPGWINIIICASINFVVILFFKNYLLYGDQEHFVTTNDGIG</sequence>
<feature type="domain" description="Major facilitator superfamily (MFS) profile" evidence="8">
    <location>
        <begin position="223"/>
        <end position="427"/>
    </location>
</feature>
<feature type="transmembrane region" description="Helical" evidence="7">
    <location>
        <begin position="325"/>
        <end position="349"/>
    </location>
</feature>
<comment type="subcellular location">
    <subcellularLocation>
        <location evidence="1">Cell membrane</location>
        <topology evidence="1">Multi-pass membrane protein</topology>
    </subcellularLocation>
</comment>
<keyword evidence="4 7" id="KW-0812">Transmembrane</keyword>
<dbReference type="BioCyc" id="TSAC1094508:GLMA-2010-MONOMER"/>
<dbReference type="CDD" id="cd06173">
    <property type="entry name" value="MFS_MefA_like"/>
    <property type="match status" value="1"/>
</dbReference>
<feature type="transmembrane region" description="Helical" evidence="7">
    <location>
        <begin position="389"/>
        <end position="407"/>
    </location>
</feature>